<dbReference type="PATRIC" id="fig|1234873.3.peg.761"/>
<protein>
    <recommendedName>
        <fullName evidence="1">Protein NO VEIN C-terminal domain-containing protein</fullName>
    </recommendedName>
</protein>
<feature type="non-terminal residue" evidence="2">
    <location>
        <position position="1"/>
    </location>
</feature>
<reference evidence="2 3" key="1">
    <citation type="journal article" date="2013" name="ISME J.">
        <title>Multifactorial diversity sustains microbial community stability.</title>
        <authorList>
            <person name="Erkus O."/>
            <person name="de Jager V.C."/>
            <person name="Spus M."/>
            <person name="van Alen-Boerrigter I.J."/>
            <person name="van Rijswijck I.M."/>
            <person name="Hazelwood L."/>
            <person name="Janssen P.W."/>
            <person name="van Hijum S.A."/>
            <person name="Kleerebezem M."/>
            <person name="Smid E.J."/>
        </authorList>
    </citation>
    <scope>NUCLEOTIDE SEQUENCE [LARGE SCALE GENOMIC DNA]</scope>
    <source>
        <strain evidence="2 3">TIFN3</strain>
    </source>
</reference>
<sequence>PEHVSKTEGDGHGYDIRAFDQSGNEIHIEVKASKTNFSDGFEMSANEVASSLEDTPYKIYFVHDLDVTSKVCKIKIYDGPFTEENFMMVPTNYKIFKK</sequence>
<evidence type="ECO:0000313" key="2">
    <source>
        <dbReference type="EMBL" id="EQC95652.1"/>
    </source>
</evidence>
<dbReference type="InterPro" id="IPR024975">
    <property type="entry name" value="NOV_C"/>
</dbReference>
<organism evidence="2 3">
    <name type="scientific">Lactococcus cremoris subsp. cremoris TIFN3</name>
    <dbReference type="NCBI Taxonomy" id="1234873"/>
    <lineage>
        <taxon>Bacteria</taxon>
        <taxon>Bacillati</taxon>
        <taxon>Bacillota</taxon>
        <taxon>Bacilli</taxon>
        <taxon>Lactobacillales</taxon>
        <taxon>Streptococcaceae</taxon>
        <taxon>Lactococcus</taxon>
        <taxon>Lactococcus cremoris subsp. cremoris</taxon>
    </lineage>
</organism>
<proteinExistence type="predicted"/>
<name>T0VIK1_LACLC</name>
<comment type="caution">
    <text evidence="2">The sequence shown here is derived from an EMBL/GenBank/DDBJ whole genome shotgun (WGS) entry which is preliminary data.</text>
</comment>
<gene>
    <name evidence="2" type="ORF">LLT3_03250</name>
</gene>
<dbReference type="Pfam" id="PF13020">
    <property type="entry name" value="NOV_C"/>
    <property type="match status" value="1"/>
</dbReference>
<accession>T0VIK1</accession>
<dbReference type="Proteomes" id="UP000015664">
    <property type="component" value="Unassembled WGS sequence"/>
</dbReference>
<feature type="domain" description="Protein NO VEIN C-terminal" evidence="1">
    <location>
        <begin position="3"/>
        <end position="70"/>
    </location>
</feature>
<evidence type="ECO:0000259" key="1">
    <source>
        <dbReference type="Pfam" id="PF13020"/>
    </source>
</evidence>
<dbReference type="AlphaFoldDB" id="T0VIK1"/>
<dbReference type="EMBL" id="ATBE01000100">
    <property type="protein sequence ID" value="EQC95652.1"/>
    <property type="molecule type" value="Genomic_DNA"/>
</dbReference>
<evidence type="ECO:0000313" key="3">
    <source>
        <dbReference type="Proteomes" id="UP000015664"/>
    </source>
</evidence>